<sequence>MRGTLTVVGLGMVILAGCIEPSMPDRTDGAAFFDNYCTSCHGVGGQGNGPLATGLPADPTNLTLLSRANSGTFPAARALSYIYGDPETAHLARVMPEFGGAMANDLVPVEIDGILTPTPRALAGLLQYLESIQVSP</sequence>
<dbReference type="KEGG" id="spse:SULPSESMR1_03815"/>
<gene>
    <name evidence="6" type="ORF">SULPSESMR1_03815</name>
</gene>
<dbReference type="EMBL" id="CP022417">
    <property type="protein sequence ID" value="ASM74742.1"/>
    <property type="molecule type" value="Genomic_DNA"/>
</dbReference>
<dbReference type="GO" id="GO:0046872">
    <property type="term" value="F:metal ion binding"/>
    <property type="evidence" value="ECO:0007669"/>
    <property type="project" value="UniProtKB-KW"/>
</dbReference>
<evidence type="ECO:0000256" key="4">
    <source>
        <dbReference type="PROSITE-ProRule" id="PRU00433"/>
    </source>
</evidence>
<proteinExistence type="predicted"/>
<protein>
    <submittedName>
        <fullName evidence="6">Cytochrome C</fullName>
    </submittedName>
</protein>
<evidence type="ECO:0000256" key="3">
    <source>
        <dbReference type="ARBA" id="ARBA00023004"/>
    </source>
</evidence>
<dbReference type="AlphaFoldDB" id="A0A221K6V1"/>
<dbReference type="PROSITE" id="PS51007">
    <property type="entry name" value="CYTC"/>
    <property type="match status" value="1"/>
</dbReference>
<dbReference type="Pfam" id="PF13442">
    <property type="entry name" value="Cytochrome_CBB3"/>
    <property type="match status" value="1"/>
</dbReference>
<dbReference type="GO" id="GO:0009055">
    <property type="term" value="F:electron transfer activity"/>
    <property type="evidence" value="ECO:0007669"/>
    <property type="project" value="InterPro"/>
</dbReference>
<feature type="domain" description="Cytochrome c" evidence="5">
    <location>
        <begin position="24"/>
        <end position="118"/>
    </location>
</feature>
<evidence type="ECO:0000313" key="7">
    <source>
        <dbReference type="Proteomes" id="UP000199754"/>
    </source>
</evidence>
<dbReference type="InterPro" id="IPR036909">
    <property type="entry name" value="Cyt_c-like_dom_sf"/>
</dbReference>
<dbReference type="InterPro" id="IPR009056">
    <property type="entry name" value="Cyt_c-like_dom"/>
</dbReference>
<keyword evidence="6" id="KW-0614">Plasmid</keyword>
<dbReference type="Gene3D" id="1.10.760.10">
    <property type="entry name" value="Cytochrome c-like domain"/>
    <property type="match status" value="1"/>
</dbReference>
<keyword evidence="7" id="KW-1185">Reference proteome</keyword>
<dbReference type="RefSeq" id="WP_240311391.1">
    <property type="nucleotide sequence ID" value="NZ_CP022417.1"/>
</dbReference>
<accession>A0A221K6V1</accession>
<dbReference type="SUPFAM" id="SSF46626">
    <property type="entry name" value="Cytochrome c"/>
    <property type="match status" value="1"/>
</dbReference>
<dbReference type="PROSITE" id="PS51257">
    <property type="entry name" value="PROKAR_LIPOPROTEIN"/>
    <property type="match status" value="1"/>
</dbReference>
<geneLocation type="plasmid" evidence="6 7">
    <name>pSMR1-2</name>
</geneLocation>
<keyword evidence="2 4" id="KW-0479">Metal-binding</keyword>
<evidence type="ECO:0000256" key="2">
    <source>
        <dbReference type="ARBA" id="ARBA00022723"/>
    </source>
</evidence>
<dbReference type="Proteomes" id="UP000199754">
    <property type="component" value="Plasmid pSMR1-2"/>
</dbReference>
<evidence type="ECO:0000259" key="5">
    <source>
        <dbReference type="PROSITE" id="PS51007"/>
    </source>
</evidence>
<evidence type="ECO:0000256" key="1">
    <source>
        <dbReference type="ARBA" id="ARBA00022617"/>
    </source>
</evidence>
<organism evidence="6 7">
    <name type="scientific">Pseudosulfitobacter pseudonitzschiae</name>
    <dbReference type="NCBI Taxonomy" id="1402135"/>
    <lineage>
        <taxon>Bacteria</taxon>
        <taxon>Pseudomonadati</taxon>
        <taxon>Pseudomonadota</taxon>
        <taxon>Alphaproteobacteria</taxon>
        <taxon>Rhodobacterales</taxon>
        <taxon>Roseobacteraceae</taxon>
        <taxon>Pseudosulfitobacter</taxon>
    </lineage>
</organism>
<name>A0A221K6V1_9RHOB</name>
<dbReference type="GO" id="GO:0020037">
    <property type="term" value="F:heme binding"/>
    <property type="evidence" value="ECO:0007669"/>
    <property type="project" value="InterPro"/>
</dbReference>
<keyword evidence="3 4" id="KW-0408">Iron</keyword>
<reference evidence="6 7" key="1">
    <citation type="submission" date="2017-07" db="EMBL/GenBank/DDBJ databases">
        <title>Genome Sequence of Sulfitobacter pseudonitzschiae Strain SMR1 Isolated from a culture of the Diatom Skeletonema marinoi.</title>
        <authorList>
            <person name="Topel M."/>
            <person name="Pinder M.I.M."/>
            <person name="Johansson O.N."/>
            <person name="Kourtchenko O."/>
            <person name="Godhe A."/>
            <person name="Clarke A.K."/>
        </authorList>
    </citation>
    <scope>NUCLEOTIDE SEQUENCE [LARGE SCALE GENOMIC DNA]</scope>
    <source>
        <strain evidence="6 7">SMR1</strain>
        <plasmid evidence="6 7">pSMR1-2</plasmid>
    </source>
</reference>
<keyword evidence="1 4" id="KW-0349">Heme</keyword>
<evidence type="ECO:0000313" key="6">
    <source>
        <dbReference type="EMBL" id="ASM74742.1"/>
    </source>
</evidence>